<proteinExistence type="inferred from homology"/>
<dbReference type="GO" id="GO:0045881">
    <property type="term" value="P:positive regulation of sporulation resulting in formation of a cellular spore"/>
    <property type="evidence" value="ECO:0007669"/>
    <property type="project" value="TreeGrafter"/>
</dbReference>
<evidence type="ECO:0000256" key="5">
    <source>
        <dbReference type="ARBA" id="ARBA00023125"/>
    </source>
</evidence>
<dbReference type="InterPro" id="IPR036086">
    <property type="entry name" value="ParB/Sulfiredoxin_sf"/>
</dbReference>
<comment type="similarity">
    <text evidence="2">Belongs to the ParB family.</text>
</comment>
<evidence type="ECO:0000256" key="4">
    <source>
        <dbReference type="ARBA" id="ARBA00022618"/>
    </source>
</evidence>
<dbReference type="EMBL" id="PEBW01000001">
    <property type="protein sequence ID" value="PTQ53391.1"/>
    <property type="molecule type" value="Genomic_DNA"/>
</dbReference>
<reference evidence="9 10" key="1">
    <citation type="submission" date="2017-08" db="EMBL/GenBank/DDBJ databases">
        <title>Burning lignite coal seam in the remote Altai Mountains harbors a hydrogen-driven thermophilic microbial community.</title>
        <authorList>
            <person name="Kadnikov V.V."/>
            <person name="Mardanov A.V."/>
            <person name="Ivasenko D."/>
            <person name="Beletsky A.V."/>
            <person name="Karnachuk O.V."/>
            <person name="Ravin N.V."/>
        </authorList>
    </citation>
    <scope>NUCLEOTIDE SEQUENCE [LARGE SCALE GENOMIC DNA]</scope>
    <source>
        <strain evidence="9">AL31</strain>
    </source>
</reference>
<sequence>MSGPLRRLWGKTGGDRAPTERVQELPVDKVFPGPYQPRRVFSDEGIDELVETIRRHGLIQPIVVRPVGEGFEVVAGERRLRAVKRLGLSTIPAIVRDLGDREAAALALIENLQRESLSPIEEAVAYQKLMELHGLTQEALARELGKSQSTIANKLRLLSLPDFVQEALAERRISERHARALLAVTDEDALRQLLAEITERELTVKETEARVRALAEGKRGTSRKGAKGVFRGNTRGVARDLRIALNTLRRAVEMVREAGVDAEVEEHVEEGQIVLRVVLRKRA</sequence>
<evidence type="ECO:0000256" key="6">
    <source>
        <dbReference type="ARBA" id="ARBA00023210"/>
    </source>
</evidence>
<dbReference type="GO" id="GO:0007059">
    <property type="term" value="P:chromosome segregation"/>
    <property type="evidence" value="ECO:0007669"/>
    <property type="project" value="TreeGrafter"/>
</dbReference>
<dbReference type="GO" id="GO:0005694">
    <property type="term" value="C:chromosome"/>
    <property type="evidence" value="ECO:0007669"/>
    <property type="project" value="TreeGrafter"/>
</dbReference>
<dbReference type="Pfam" id="PF02195">
    <property type="entry name" value="ParB_N"/>
    <property type="match status" value="1"/>
</dbReference>
<evidence type="ECO:0000313" key="9">
    <source>
        <dbReference type="EMBL" id="PTQ53391.1"/>
    </source>
</evidence>
<dbReference type="PANTHER" id="PTHR33375:SF8">
    <property type="entry name" value="NUCLEOID OCCLUSION PROTEIN"/>
    <property type="match status" value="1"/>
</dbReference>
<dbReference type="Pfam" id="PF17762">
    <property type="entry name" value="HTH_ParB"/>
    <property type="match status" value="1"/>
</dbReference>
<dbReference type="Gene3D" id="1.10.10.2830">
    <property type="match status" value="1"/>
</dbReference>
<feature type="domain" description="HTH cro/C1-type" evidence="8">
    <location>
        <begin position="127"/>
        <end position="153"/>
    </location>
</feature>
<dbReference type="GO" id="GO:0003677">
    <property type="term" value="F:DNA binding"/>
    <property type="evidence" value="ECO:0007669"/>
    <property type="project" value="UniProtKB-KW"/>
</dbReference>
<dbReference type="NCBIfam" id="TIGR04285">
    <property type="entry name" value="nucleoid_noc"/>
    <property type="match status" value="1"/>
</dbReference>
<dbReference type="SUPFAM" id="SSF110849">
    <property type="entry name" value="ParB/Sulfiredoxin"/>
    <property type="match status" value="1"/>
</dbReference>
<evidence type="ECO:0000259" key="8">
    <source>
        <dbReference type="PROSITE" id="PS50943"/>
    </source>
</evidence>
<dbReference type="CDD" id="cd16393">
    <property type="entry name" value="SPO0J_N"/>
    <property type="match status" value="1"/>
</dbReference>
<dbReference type="InterPro" id="IPR004437">
    <property type="entry name" value="ParB/RepB/Spo0J"/>
</dbReference>
<comment type="caution">
    <text evidence="9">The sequence shown here is derived from an EMBL/GenBank/DDBJ whole genome shotgun (WGS) entry which is preliminary data.</text>
</comment>
<dbReference type="InterPro" id="IPR041468">
    <property type="entry name" value="HTH_ParB/Spo0J"/>
</dbReference>
<dbReference type="PROSITE" id="PS50943">
    <property type="entry name" value="HTH_CROC1"/>
    <property type="match status" value="1"/>
</dbReference>
<dbReference type="GO" id="GO:0000917">
    <property type="term" value="P:division septum assembly"/>
    <property type="evidence" value="ECO:0007669"/>
    <property type="project" value="UniProtKB-KW"/>
</dbReference>
<comment type="subcellular location">
    <subcellularLocation>
        <location evidence="1">Cytoplasm</location>
        <location evidence="1">Nucleoid</location>
    </subcellularLocation>
</comment>
<dbReference type="AlphaFoldDB" id="A0A2T5GB44"/>
<dbReference type="PANTHER" id="PTHR33375">
    <property type="entry name" value="CHROMOSOME-PARTITIONING PROTEIN PARB-RELATED"/>
    <property type="match status" value="1"/>
</dbReference>
<dbReference type="SMART" id="SM00470">
    <property type="entry name" value="ParB"/>
    <property type="match status" value="1"/>
</dbReference>
<evidence type="ECO:0000256" key="7">
    <source>
        <dbReference type="ARBA" id="ARBA00023306"/>
    </source>
</evidence>
<keyword evidence="7" id="KW-0131">Cell cycle</keyword>
<organism evidence="9 10">
    <name type="scientific">Brockia lithotrophica</name>
    <dbReference type="NCBI Taxonomy" id="933949"/>
    <lineage>
        <taxon>Bacteria</taxon>
        <taxon>Bacillati</taxon>
        <taxon>Bacillota</taxon>
        <taxon>Bacilli</taxon>
        <taxon>Bacillales</taxon>
        <taxon>Bacillales Family X. Incertae Sedis</taxon>
        <taxon>Brockia</taxon>
    </lineage>
</organism>
<dbReference type="FunFam" id="3.90.1530.30:FF:000001">
    <property type="entry name" value="Chromosome partitioning protein ParB"/>
    <property type="match status" value="1"/>
</dbReference>
<keyword evidence="4" id="KW-0132">Cell division</keyword>
<keyword evidence="5" id="KW-0238">DNA-binding</keyword>
<keyword evidence="6" id="KW-0717">Septation</keyword>
<dbReference type="Gene3D" id="3.90.1530.30">
    <property type="match status" value="1"/>
</dbReference>
<dbReference type="InterPro" id="IPR050336">
    <property type="entry name" value="Chromosome_partition/occlusion"/>
</dbReference>
<evidence type="ECO:0000256" key="3">
    <source>
        <dbReference type="ARBA" id="ARBA00022490"/>
    </source>
</evidence>
<dbReference type="InterPro" id="IPR023705">
    <property type="entry name" value="Nucleoid_occlusion_protein"/>
</dbReference>
<dbReference type="InterPro" id="IPR003115">
    <property type="entry name" value="ParB_N"/>
</dbReference>
<dbReference type="CDD" id="cd00093">
    <property type="entry name" value="HTH_XRE"/>
    <property type="match status" value="1"/>
</dbReference>
<dbReference type="Proteomes" id="UP000244016">
    <property type="component" value="Unassembled WGS sequence"/>
</dbReference>
<dbReference type="GO" id="GO:0009295">
    <property type="term" value="C:nucleoid"/>
    <property type="evidence" value="ECO:0007669"/>
    <property type="project" value="UniProtKB-SubCell"/>
</dbReference>
<name>A0A2T5GB44_9BACL</name>
<evidence type="ECO:0000256" key="1">
    <source>
        <dbReference type="ARBA" id="ARBA00004453"/>
    </source>
</evidence>
<gene>
    <name evidence="9" type="ORF">BLITH_0471</name>
</gene>
<accession>A0A2T5GB44</accession>
<protein>
    <submittedName>
        <fullName evidence="9">Chromosome (Plasmid) partitioning protein ParB</fullName>
    </submittedName>
</protein>
<dbReference type="FunFam" id="1.10.10.2830:FF:000001">
    <property type="entry name" value="Chromosome partitioning protein ParB"/>
    <property type="match status" value="1"/>
</dbReference>
<keyword evidence="3" id="KW-0963">Cytoplasm</keyword>
<evidence type="ECO:0000256" key="2">
    <source>
        <dbReference type="ARBA" id="ARBA00006295"/>
    </source>
</evidence>
<dbReference type="InterPro" id="IPR001387">
    <property type="entry name" value="Cro/C1-type_HTH"/>
</dbReference>
<evidence type="ECO:0000313" key="10">
    <source>
        <dbReference type="Proteomes" id="UP000244016"/>
    </source>
</evidence>
<dbReference type="NCBIfam" id="TIGR00180">
    <property type="entry name" value="parB_part"/>
    <property type="match status" value="1"/>
</dbReference>